<dbReference type="RefSeq" id="WP_284064922.1">
    <property type="nucleotide sequence ID" value="NZ_JANXKZ010000002.1"/>
</dbReference>
<evidence type="ECO:0000256" key="1">
    <source>
        <dbReference type="ARBA" id="ARBA00022741"/>
    </source>
</evidence>
<dbReference type="Pfam" id="PF12684">
    <property type="entry name" value="DUF3799"/>
    <property type="match status" value="1"/>
</dbReference>
<evidence type="ECO:0000256" key="3">
    <source>
        <dbReference type="ARBA" id="ARBA00022840"/>
    </source>
</evidence>
<evidence type="ECO:0000313" key="5">
    <source>
        <dbReference type="EMBL" id="TWW10174.1"/>
    </source>
</evidence>
<evidence type="ECO:0000256" key="2">
    <source>
        <dbReference type="ARBA" id="ARBA00022806"/>
    </source>
</evidence>
<reference evidence="5 6" key="1">
    <citation type="submission" date="2019-04" db="EMBL/GenBank/DDBJ databases">
        <title>In vitro growth and metabolic characteristics of meat-borne Lactobacillus algidus strains.</title>
        <authorList>
            <person name="Sade E."/>
            <person name="Per J."/>
            <person name="Tytti H."/>
            <person name="Johanna B.K."/>
        </authorList>
    </citation>
    <scope>NUCLEOTIDE SEQUENCE [LARGE SCALE GENOMIC DNA]</scope>
    <source>
        <strain evidence="5 6">LTS37-1</strain>
    </source>
</reference>
<evidence type="ECO:0000259" key="4">
    <source>
        <dbReference type="Pfam" id="PF12684"/>
    </source>
</evidence>
<dbReference type="EMBL" id="SRRQ01000021">
    <property type="protein sequence ID" value="TWW10174.1"/>
    <property type="molecule type" value="Genomic_DNA"/>
</dbReference>
<evidence type="ECO:0000313" key="6">
    <source>
        <dbReference type="Proteomes" id="UP000321659"/>
    </source>
</evidence>
<dbReference type="GO" id="GO:0004386">
    <property type="term" value="F:helicase activity"/>
    <property type="evidence" value="ECO:0007669"/>
    <property type="project" value="UniProtKB-KW"/>
</dbReference>
<keyword evidence="3" id="KW-0067">ATP-binding</keyword>
<protein>
    <recommendedName>
        <fullName evidence="4">Putative exodeoxyribonuclease 8 PDDEXK-like domain-containing protein</fullName>
    </recommendedName>
</protein>
<comment type="caution">
    <text evidence="5">The sequence shown here is derived from an EMBL/GenBank/DDBJ whole genome shotgun (WGS) entry which is preliminary data.</text>
</comment>
<dbReference type="GO" id="GO:0005524">
    <property type="term" value="F:ATP binding"/>
    <property type="evidence" value="ECO:0007669"/>
    <property type="project" value="UniProtKB-KW"/>
</dbReference>
<proteinExistence type="predicted"/>
<dbReference type="InterPro" id="IPR024432">
    <property type="entry name" value="Put_RecE_PDDEXK-like_dom"/>
</dbReference>
<name>A0A5C6MB28_9LACO</name>
<gene>
    <name evidence="5" type="ORF">LABALGLTS371_15830</name>
</gene>
<dbReference type="Gene3D" id="3.90.320.10">
    <property type="match status" value="1"/>
</dbReference>
<dbReference type="AlphaFoldDB" id="A0A5C6MB28"/>
<accession>A0A5C6MB28</accession>
<organism evidence="5 6">
    <name type="scientific">Dellaglioa algida</name>
    <dbReference type="NCBI Taxonomy" id="105612"/>
    <lineage>
        <taxon>Bacteria</taxon>
        <taxon>Bacillati</taxon>
        <taxon>Bacillota</taxon>
        <taxon>Bacilli</taxon>
        <taxon>Lactobacillales</taxon>
        <taxon>Lactobacillaceae</taxon>
        <taxon>Dellaglioa</taxon>
    </lineage>
</organism>
<keyword evidence="2" id="KW-0378">Hydrolase</keyword>
<dbReference type="InterPro" id="IPR011604">
    <property type="entry name" value="PDDEXK-like_dom_sf"/>
</dbReference>
<keyword evidence="2" id="KW-0347">Helicase</keyword>
<dbReference type="Proteomes" id="UP000321659">
    <property type="component" value="Unassembled WGS sequence"/>
</dbReference>
<sequence>MISLKEVQEKAKSMNFNRMSPTRARQFRENPARALYNLTGDYPWWSGDSTALNYGTIVHSLAEDGMMVDLSDELKTNMLGKRGQTLKWAREAQVVGEHARMFFDIIEGNKMYETELTITNDDGSKFHGYADVINEDLNNRVTVYDIKTLNSVDFDRWLLKPAEWSREPDALHEYIKQIAFYTLVTNADAAVLLFVRKSEDAPFLHEYKILDAELVIAQKEVLADMTYALNVIKGIEPATAINDGSKWAFSYFGGKI</sequence>
<keyword evidence="1" id="KW-0547">Nucleotide-binding</keyword>
<feature type="domain" description="Putative exodeoxyribonuclease 8 PDDEXK-like" evidence="4">
    <location>
        <begin position="24"/>
        <end position="185"/>
    </location>
</feature>